<comment type="caution">
    <text evidence="2">The sequence shown here is derived from an EMBL/GenBank/DDBJ whole genome shotgun (WGS) entry which is preliminary data.</text>
</comment>
<dbReference type="Gene3D" id="3.60.21.10">
    <property type="match status" value="1"/>
</dbReference>
<dbReference type="HOGENOM" id="CLU_075478_2_0_5"/>
<dbReference type="eggNOG" id="COG1407">
    <property type="taxonomic scope" value="Bacteria"/>
</dbReference>
<dbReference type="Proteomes" id="UP000008952">
    <property type="component" value="Unassembled WGS sequence"/>
</dbReference>
<feature type="domain" description="Calcineurin-like phosphoesterase" evidence="1">
    <location>
        <begin position="30"/>
        <end position="124"/>
    </location>
</feature>
<dbReference type="InterPro" id="IPR024173">
    <property type="entry name" value="Pesterase_MJ0037-like"/>
</dbReference>
<dbReference type="PANTHER" id="PTHR39323:SF1">
    <property type="entry name" value="BLR1149 PROTEIN"/>
    <property type="match status" value="1"/>
</dbReference>
<keyword evidence="3" id="KW-1185">Reference proteome</keyword>
<dbReference type="STRING" id="1094558.ME5_00715"/>
<dbReference type="EMBL" id="AIMB01000007">
    <property type="protein sequence ID" value="EJF90314.1"/>
    <property type="molecule type" value="Genomic_DNA"/>
</dbReference>
<dbReference type="GO" id="GO:0016787">
    <property type="term" value="F:hydrolase activity"/>
    <property type="evidence" value="ECO:0007669"/>
    <property type="project" value="InterPro"/>
</dbReference>
<dbReference type="PATRIC" id="fig|1094558.3.peg.781"/>
<gene>
    <name evidence="2" type="ORF">ME5_00715</name>
</gene>
<accession>J0R3U8</accession>
<evidence type="ECO:0000259" key="1">
    <source>
        <dbReference type="Pfam" id="PF00149"/>
    </source>
</evidence>
<proteinExistence type="predicted"/>
<name>J0R3U8_9HYPH</name>
<protein>
    <recommendedName>
        <fullName evidence="1">Calcineurin-like phosphoesterase domain-containing protein</fullName>
    </recommendedName>
</protein>
<reference evidence="2 3" key="1">
    <citation type="submission" date="2012-03" db="EMBL/GenBank/DDBJ databases">
        <title>The Genome Sequence of Bartonella tamiae Th239.</title>
        <authorList>
            <consortium name="The Broad Institute Genome Sequencing Platform"/>
            <consortium name="The Broad Institute Genome Sequencing Center for Infectious Disease"/>
            <person name="Feldgarden M."/>
            <person name="Kirby J."/>
            <person name="Kosoy M."/>
            <person name="Birtles R."/>
            <person name="Probert W.S."/>
            <person name="Chiaraviglio L."/>
            <person name="Young S.K."/>
            <person name="Zeng Q."/>
            <person name="Gargeya S."/>
            <person name="Fitzgerald M."/>
            <person name="Haas B."/>
            <person name="Abouelleil A."/>
            <person name="Alvarado L."/>
            <person name="Arachchi H.M."/>
            <person name="Berlin A."/>
            <person name="Chapman S.B."/>
            <person name="Gearin G."/>
            <person name="Goldberg J."/>
            <person name="Griggs A."/>
            <person name="Gujja S."/>
            <person name="Hansen M."/>
            <person name="Heiman D."/>
            <person name="Howarth C."/>
            <person name="Larimer J."/>
            <person name="Lui A."/>
            <person name="MacDonald P.J.P."/>
            <person name="McCowen C."/>
            <person name="Montmayeur A."/>
            <person name="Murphy C."/>
            <person name="Neiman D."/>
            <person name="Pearson M."/>
            <person name="Priest M."/>
            <person name="Roberts A."/>
            <person name="Saif S."/>
            <person name="Shea T."/>
            <person name="Sisk P."/>
            <person name="Stolte C."/>
            <person name="Sykes S."/>
            <person name="Wortman J."/>
            <person name="Nusbaum C."/>
            <person name="Birren B."/>
        </authorList>
    </citation>
    <scope>NUCLEOTIDE SEQUENCE [LARGE SCALE GENOMIC DNA]</scope>
    <source>
        <strain evidence="2 3">Th239</strain>
    </source>
</reference>
<dbReference type="Pfam" id="PF00149">
    <property type="entry name" value="Metallophos"/>
    <property type="match status" value="1"/>
</dbReference>
<dbReference type="OrthoDB" id="9795838at2"/>
<dbReference type="PANTHER" id="PTHR39323">
    <property type="entry name" value="BLR1149 PROTEIN"/>
    <property type="match status" value="1"/>
</dbReference>
<evidence type="ECO:0000313" key="2">
    <source>
        <dbReference type="EMBL" id="EJF90314.1"/>
    </source>
</evidence>
<dbReference type="SUPFAM" id="SSF56300">
    <property type="entry name" value="Metallo-dependent phosphatases"/>
    <property type="match status" value="1"/>
</dbReference>
<dbReference type="AlphaFoldDB" id="J0R3U8"/>
<dbReference type="PIRSF" id="PIRSF000887">
    <property type="entry name" value="Pesterase_MJ0037"/>
    <property type="match status" value="1"/>
</dbReference>
<dbReference type="InterPro" id="IPR004843">
    <property type="entry name" value="Calcineurin-like_PHP"/>
</dbReference>
<sequence length="226" mass="25889">MKLMKRLSIFFNGAELIFDHSGALYWHDQRLLVVSDLHLEKSSSCAKRGQFLPPYDTTLTLKALQSAICDYQPRTILSLGDSFHDNHAVRRLSLDNKKIIDEISTRHSLIWIKGNHDDQQIDIKGEWCEHKTIAGLTFRHQPSKNPINGEIAGHLHPAFSIKRCGVTIRRFCFVTDKKRMIMPAFGAYTGGLDLRHKAFENLFDPLSLRTYLLSQGFIYPVQNPLI</sequence>
<dbReference type="NCBIfam" id="TIGR04123">
    <property type="entry name" value="P_estr_lig_assc"/>
    <property type="match status" value="1"/>
</dbReference>
<dbReference type="InterPro" id="IPR026336">
    <property type="entry name" value="PdeM-like"/>
</dbReference>
<dbReference type="InterPro" id="IPR029052">
    <property type="entry name" value="Metallo-depent_PP-like"/>
</dbReference>
<evidence type="ECO:0000313" key="3">
    <source>
        <dbReference type="Proteomes" id="UP000008952"/>
    </source>
</evidence>
<dbReference type="RefSeq" id="WP_008038501.1">
    <property type="nucleotide sequence ID" value="NZ_JH725147.1"/>
</dbReference>
<organism evidence="2 3">
    <name type="scientific">Bartonella tamiae Th239</name>
    <dbReference type="NCBI Taxonomy" id="1094558"/>
    <lineage>
        <taxon>Bacteria</taxon>
        <taxon>Pseudomonadati</taxon>
        <taxon>Pseudomonadota</taxon>
        <taxon>Alphaproteobacteria</taxon>
        <taxon>Hyphomicrobiales</taxon>
        <taxon>Bartonellaceae</taxon>
        <taxon>Bartonella</taxon>
    </lineage>
</organism>